<reference evidence="1" key="1">
    <citation type="submission" date="2019-11" db="EMBL/GenBank/DDBJ databases">
        <authorList>
            <person name="Feng L."/>
        </authorList>
    </citation>
    <scope>NUCLEOTIDE SEQUENCE</scope>
    <source>
        <strain evidence="1">CnexileLFYP112</strain>
    </source>
</reference>
<sequence>MSDSITLHEILSQYRKSDLVEIAKLHHLHGYSQYKKAQMVEFLCRALLDADVMRKYFMYLSEAELELLDSGESQVWIESNEHQYDYLAEGAYIGIGYDWDGGVVCVPKEVRKAYLKNCDTSWKQSLNMDKKLLMYLNVLSELYGICSIEQVINLYVRDGGSKKELFEVISFCEAIPENKKYFELRGEKLILKLWTDGNMYKELQKRQEGCSFYEPRKEEIEHLGTKGYLPFDKYMLELKDFFIKEGHEGEQEAELICKTIQMIIRTGGTYEHIWDVLEVGFMDFDYIAANEKLQRQLLRRIDNVWEHTNTVMRRGHMIKESVVEEPKSNIIVFPGKW</sequence>
<organism evidence="1">
    <name type="scientific">[Clostridium] nexile</name>
    <dbReference type="NCBI Taxonomy" id="29361"/>
    <lineage>
        <taxon>Bacteria</taxon>
        <taxon>Bacillati</taxon>
        <taxon>Bacillota</taxon>
        <taxon>Clostridia</taxon>
        <taxon>Lachnospirales</taxon>
        <taxon>Lachnospiraceae</taxon>
        <taxon>Tyzzerella</taxon>
    </lineage>
</organism>
<evidence type="ECO:0008006" key="2">
    <source>
        <dbReference type="Google" id="ProtNLM"/>
    </source>
</evidence>
<dbReference type="AlphaFoldDB" id="A0A6N2V8W0"/>
<evidence type="ECO:0000313" key="1">
    <source>
        <dbReference type="EMBL" id="VYT25943.1"/>
    </source>
</evidence>
<name>A0A6N2V8W0_9FIRM</name>
<gene>
    <name evidence="1" type="ORF">CNLFYP112_02535</name>
</gene>
<dbReference type="EMBL" id="CACRTG010000021">
    <property type="protein sequence ID" value="VYT25943.1"/>
    <property type="molecule type" value="Genomic_DNA"/>
</dbReference>
<protein>
    <recommendedName>
        <fullName evidence="2">Rho termination factor N-terminal domain-containing protein</fullName>
    </recommendedName>
</protein>
<proteinExistence type="predicted"/>
<accession>A0A6N2V8W0</accession>